<accession>A0AAW1QTK8</accession>
<name>A0AAW1QTK8_9CHLO</name>
<comment type="caution">
    <text evidence="1">The sequence shown here is derived from an EMBL/GenBank/DDBJ whole genome shotgun (WGS) entry which is preliminary data.</text>
</comment>
<sequence length="267" mass="29987">MSALSADVLRNVNLIEILMEDAEASGQVVTGLPENAATCWSEKQIRDFFGRDQSALGGLALSRTEEENPRLAVLCFPNAGSAEDMYTSEGTGRRKSPSPLLDWCQSNKSLCLAVQPPGRNLRLKEPCITSAQEMAKALFQVVAQKLVLQPYVVVAHSDECRGWDINDLVFTPALWATYQHLMRSDFQLFDSYTYQHAGEVPFSIPFTCFWGSRDKRVTQQMVLGWQRFTSSNFACHEISGHHLWPLEKEAKLDWLKQIADGLTSLKL</sequence>
<dbReference type="GO" id="GO:0008610">
    <property type="term" value="P:lipid biosynthetic process"/>
    <property type="evidence" value="ECO:0007669"/>
    <property type="project" value="TreeGrafter"/>
</dbReference>
<keyword evidence="2" id="KW-1185">Reference proteome</keyword>
<organism evidence="1 2">
    <name type="scientific">Apatococcus lobatus</name>
    <dbReference type="NCBI Taxonomy" id="904363"/>
    <lineage>
        <taxon>Eukaryota</taxon>
        <taxon>Viridiplantae</taxon>
        <taxon>Chlorophyta</taxon>
        <taxon>core chlorophytes</taxon>
        <taxon>Trebouxiophyceae</taxon>
        <taxon>Chlorellales</taxon>
        <taxon>Chlorellaceae</taxon>
        <taxon>Apatococcus</taxon>
    </lineage>
</organism>
<dbReference type="EMBL" id="JALJOS010000028">
    <property type="protein sequence ID" value="KAK9824782.1"/>
    <property type="molecule type" value="Genomic_DNA"/>
</dbReference>
<evidence type="ECO:0000313" key="1">
    <source>
        <dbReference type="EMBL" id="KAK9824782.1"/>
    </source>
</evidence>
<gene>
    <name evidence="1" type="ORF">WJX74_008322</name>
</gene>
<dbReference type="SUPFAM" id="SSF53474">
    <property type="entry name" value="alpha/beta-Hydrolases"/>
    <property type="match status" value="1"/>
</dbReference>
<dbReference type="Gene3D" id="3.40.50.1820">
    <property type="entry name" value="alpha/beta hydrolase"/>
    <property type="match status" value="2"/>
</dbReference>
<evidence type="ECO:0000313" key="2">
    <source>
        <dbReference type="Proteomes" id="UP001438707"/>
    </source>
</evidence>
<reference evidence="1 2" key="1">
    <citation type="journal article" date="2024" name="Nat. Commun.">
        <title>Phylogenomics reveals the evolutionary origins of lichenization in chlorophyte algae.</title>
        <authorList>
            <person name="Puginier C."/>
            <person name="Libourel C."/>
            <person name="Otte J."/>
            <person name="Skaloud P."/>
            <person name="Haon M."/>
            <person name="Grisel S."/>
            <person name="Petersen M."/>
            <person name="Berrin J.G."/>
            <person name="Delaux P.M."/>
            <person name="Dal Grande F."/>
            <person name="Keller J."/>
        </authorList>
    </citation>
    <scope>NUCLEOTIDE SEQUENCE [LARGE SCALE GENOMIC DNA]</scope>
    <source>
        <strain evidence="1 2">SAG 2145</strain>
    </source>
</reference>
<dbReference type="AlphaFoldDB" id="A0AAW1QTK8"/>
<proteinExistence type="predicted"/>
<dbReference type="Proteomes" id="UP001438707">
    <property type="component" value="Unassembled WGS sequence"/>
</dbReference>
<dbReference type="InterPro" id="IPR012223">
    <property type="entry name" value="TEII"/>
</dbReference>
<dbReference type="PANTHER" id="PTHR11487:SF0">
    <property type="entry name" value="S-ACYL FATTY ACID SYNTHASE THIOESTERASE, MEDIUM CHAIN"/>
    <property type="match status" value="1"/>
</dbReference>
<dbReference type="InterPro" id="IPR029058">
    <property type="entry name" value="AB_hydrolase_fold"/>
</dbReference>
<protein>
    <submittedName>
        <fullName evidence="1">Uncharacterized protein</fullName>
    </submittedName>
</protein>
<dbReference type="PANTHER" id="PTHR11487">
    <property type="entry name" value="THIOESTERASE"/>
    <property type="match status" value="1"/>
</dbReference>